<proteinExistence type="predicted"/>
<keyword evidence="2" id="KW-1185">Reference proteome</keyword>
<dbReference type="EMBL" id="JPEO01000004">
    <property type="protein sequence ID" value="KFZ37921.1"/>
    <property type="molecule type" value="Genomic_DNA"/>
</dbReference>
<comment type="caution">
    <text evidence="1">The sequence shown here is derived from an EMBL/GenBank/DDBJ whole genome shotgun (WGS) entry which is preliminary data.</text>
</comment>
<dbReference type="AlphaFoldDB" id="A0A094JZV8"/>
<dbReference type="STRING" id="1515746.HR45_08780"/>
<gene>
    <name evidence="1" type="ORF">HR45_08780</name>
</gene>
<evidence type="ECO:0000313" key="2">
    <source>
        <dbReference type="Proteomes" id="UP000029264"/>
    </source>
</evidence>
<name>A0A094JZV8_9GAMM</name>
<dbReference type="InterPro" id="IPR016922">
    <property type="entry name" value="UCP029505"/>
</dbReference>
<accession>A0A094JZV8</accession>
<sequence length="156" mass="17618">MARVKATFWHRTKFKLSGLLLLLPVYFLYQALHPSFPASLSQQQIGAYQVAPMPLDLAQPYQHDGAYIKDFMVLFHQGNPDDIRQAFMSIGPAPLSFTTLQDGDLGILHGSRYGQHVHALTPEYISDADRIWLTIESWQGEQHTVSWPVPADWLAG</sequence>
<organism evidence="1 2">
    <name type="scientific">Shewanella mangrovi</name>
    <dbReference type="NCBI Taxonomy" id="1515746"/>
    <lineage>
        <taxon>Bacteria</taxon>
        <taxon>Pseudomonadati</taxon>
        <taxon>Pseudomonadota</taxon>
        <taxon>Gammaproteobacteria</taxon>
        <taxon>Alteromonadales</taxon>
        <taxon>Shewanellaceae</taxon>
        <taxon>Shewanella</taxon>
    </lineage>
</organism>
<dbReference type="Proteomes" id="UP000029264">
    <property type="component" value="Unassembled WGS sequence"/>
</dbReference>
<evidence type="ECO:0000313" key="1">
    <source>
        <dbReference type="EMBL" id="KFZ37921.1"/>
    </source>
</evidence>
<dbReference type="OrthoDB" id="6331533at2"/>
<dbReference type="RefSeq" id="WP_037441902.1">
    <property type="nucleotide sequence ID" value="NZ_JPEO01000004.1"/>
</dbReference>
<protein>
    <submittedName>
        <fullName evidence="1">Membrane protein</fullName>
    </submittedName>
</protein>
<reference evidence="1 2" key="1">
    <citation type="submission" date="2014-06" db="EMBL/GenBank/DDBJ databases">
        <title>Shewanella sp. YQH10.</title>
        <authorList>
            <person name="Liu Y."/>
            <person name="Zeng R."/>
        </authorList>
    </citation>
    <scope>NUCLEOTIDE SEQUENCE [LARGE SCALE GENOMIC DNA]</scope>
    <source>
        <strain evidence="1 2">YQH10</strain>
    </source>
</reference>
<dbReference type="PIRSF" id="PIRSF029505">
    <property type="entry name" value="UCP029505"/>
    <property type="match status" value="1"/>
</dbReference>
<dbReference type="eggNOG" id="ENOG5030HAM">
    <property type="taxonomic scope" value="Bacteria"/>
</dbReference>